<protein>
    <recommendedName>
        <fullName evidence="7">Chitin-binding type-2 domain-containing protein</fullName>
    </recommendedName>
</protein>
<name>A0ABP6DEJ8_9ACTN</name>
<keyword evidence="5" id="KW-0325">Glycoprotein</keyword>
<organism evidence="8 9">
    <name type="scientific">Actinomadura fulvescens</name>
    <dbReference type="NCBI Taxonomy" id="46160"/>
    <lineage>
        <taxon>Bacteria</taxon>
        <taxon>Bacillati</taxon>
        <taxon>Actinomycetota</taxon>
        <taxon>Actinomycetes</taxon>
        <taxon>Streptosporangiales</taxon>
        <taxon>Thermomonosporaceae</taxon>
        <taxon>Actinomadura</taxon>
    </lineage>
</organism>
<dbReference type="InterPro" id="IPR002557">
    <property type="entry name" value="Chitin-bd_dom"/>
</dbReference>
<dbReference type="InterPro" id="IPR036508">
    <property type="entry name" value="Chitin-bd_dom_sf"/>
</dbReference>
<dbReference type="PANTHER" id="PTHR23301">
    <property type="entry name" value="CHITIN BINDING PERITROPHIN-A"/>
    <property type="match status" value="1"/>
</dbReference>
<feature type="chain" id="PRO_5045433312" description="Chitin-binding type-2 domain-containing protein" evidence="6">
    <location>
        <begin position="24"/>
        <end position="91"/>
    </location>
</feature>
<dbReference type="Pfam" id="PF01607">
    <property type="entry name" value="CBM_14"/>
    <property type="match status" value="1"/>
</dbReference>
<dbReference type="PROSITE" id="PS50940">
    <property type="entry name" value="CHIT_BIND_II"/>
    <property type="match status" value="1"/>
</dbReference>
<evidence type="ECO:0000256" key="2">
    <source>
        <dbReference type="ARBA" id="ARBA00022729"/>
    </source>
</evidence>
<evidence type="ECO:0000256" key="4">
    <source>
        <dbReference type="ARBA" id="ARBA00023157"/>
    </source>
</evidence>
<dbReference type="EMBL" id="BAAATD010000024">
    <property type="protein sequence ID" value="GAA2637915.1"/>
    <property type="molecule type" value="Genomic_DNA"/>
</dbReference>
<keyword evidence="4" id="KW-1015">Disulfide bond</keyword>
<dbReference type="Proteomes" id="UP001501509">
    <property type="component" value="Unassembled WGS sequence"/>
</dbReference>
<evidence type="ECO:0000313" key="8">
    <source>
        <dbReference type="EMBL" id="GAA2637915.1"/>
    </source>
</evidence>
<keyword evidence="1" id="KW-0147">Chitin-binding</keyword>
<proteinExistence type="predicted"/>
<comment type="caution">
    <text evidence="8">The sequence shown here is derived from an EMBL/GenBank/DDBJ whole genome shotgun (WGS) entry which is preliminary data.</text>
</comment>
<feature type="signal peptide" evidence="6">
    <location>
        <begin position="1"/>
        <end position="23"/>
    </location>
</feature>
<evidence type="ECO:0000259" key="7">
    <source>
        <dbReference type="PROSITE" id="PS50940"/>
    </source>
</evidence>
<keyword evidence="9" id="KW-1185">Reference proteome</keyword>
<evidence type="ECO:0000256" key="1">
    <source>
        <dbReference type="ARBA" id="ARBA00022669"/>
    </source>
</evidence>
<feature type="domain" description="Chitin-binding type-2" evidence="7">
    <location>
        <begin position="35"/>
        <end position="90"/>
    </location>
</feature>
<evidence type="ECO:0000256" key="6">
    <source>
        <dbReference type="SAM" id="SignalP"/>
    </source>
</evidence>
<dbReference type="PANTHER" id="PTHR23301:SF0">
    <property type="entry name" value="CHITIN-BINDING TYPE-2 DOMAIN-CONTAINING PROTEIN-RELATED"/>
    <property type="match status" value="1"/>
</dbReference>
<evidence type="ECO:0000256" key="3">
    <source>
        <dbReference type="ARBA" id="ARBA00022737"/>
    </source>
</evidence>
<accession>A0ABP6DEJ8</accession>
<gene>
    <name evidence="8" type="ORF">GCM10010411_92170</name>
</gene>
<keyword evidence="2 6" id="KW-0732">Signal</keyword>
<evidence type="ECO:0000256" key="5">
    <source>
        <dbReference type="ARBA" id="ARBA00023180"/>
    </source>
</evidence>
<dbReference type="RefSeq" id="WP_344549130.1">
    <property type="nucleotide sequence ID" value="NZ_BAAATD010000024.1"/>
</dbReference>
<dbReference type="SMART" id="SM00494">
    <property type="entry name" value="ChtBD2"/>
    <property type="match status" value="1"/>
</dbReference>
<dbReference type="InterPro" id="IPR051940">
    <property type="entry name" value="Chitin_bind-dev_reg"/>
</dbReference>
<dbReference type="SUPFAM" id="SSF57625">
    <property type="entry name" value="Invertebrate chitin-binding proteins"/>
    <property type="match status" value="1"/>
</dbReference>
<sequence length="91" mass="9622">MSNYTKWKVGVVLTTLLAGPVLAHTAASAAAAGPASPCPRVQGLFANPDDPHSFYHCDHGIAYLKRCPANLHFNPILLVCDWPENAGNPAA</sequence>
<evidence type="ECO:0000313" key="9">
    <source>
        <dbReference type="Proteomes" id="UP001501509"/>
    </source>
</evidence>
<keyword evidence="3" id="KW-0677">Repeat</keyword>
<reference evidence="9" key="1">
    <citation type="journal article" date="2019" name="Int. J. Syst. Evol. Microbiol.">
        <title>The Global Catalogue of Microorganisms (GCM) 10K type strain sequencing project: providing services to taxonomists for standard genome sequencing and annotation.</title>
        <authorList>
            <consortium name="The Broad Institute Genomics Platform"/>
            <consortium name="The Broad Institute Genome Sequencing Center for Infectious Disease"/>
            <person name="Wu L."/>
            <person name="Ma J."/>
        </authorList>
    </citation>
    <scope>NUCLEOTIDE SEQUENCE [LARGE SCALE GENOMIC DNA]</scope>
    <source>
        <strain evidence="9">JCM 6833</strain>
    </source>
</reference>
<dbReference type="Gene3D" id="2.170.140.10">
    <property type="entry name" value="Chitin binding domain"/>
    <property type="match status" value="1"/>
</dbReference>